<evidence type="ECO:0000256" key="3">
    <source>
        <dbReference type="HAMAP-Rule" id="MF_00984"/>
    </source>
</evidence>
<dbReference type="SUPFAM" id="SSF50249">
    <property type="entry name" value="Nucleic acid-binding proteins"/>
    <property type="match status" value="1"/>
</dbReference>
<dbReference type="AlphaFoldDB" id="A0A9W4TNV4"/>
<dbReference type="Proteomes" id="UP001154259">
    <property type="component" value="Unassembled WGS sequence"/>
</dbReference>
<dbReference type="InterPro" id="IPR000424">
    <property type="entry name" value="Primosome_PriB/ssb"/>
</dbReference>
<gene>
    <name evidence="6" type="ORF">R53529_LOCUS2023</name>
    <name evidence="5" type="ORF">R53530_LOCUS1989</name>
</gene>
<keyword evidence="2" id="KW-0233">DNA recombination</keyword>
<name>A0A9W4TNV4_9PROT</name>
<dbReference type="RefSeq" id="WP_271790443.1">
    <property type="nucleotide sequence ID" value="NZ_CAMXCM010000007.1"/>
</dbReference>
<evidence type="ECO:0000313" key="8">
    <source>
        <dbReference type="Proteomes" id="UP001154259"/>
    </source>
</evidence>
<dbReference type="Gene3D" id="2.40.50.140">
    <property type="entry name" value="Nucleic acid-binding proteins"/>
    <property type="match status" value="1"/>
</dbReference>
<comment type="caution">
    <text evidence="3">Lacks conserved residue(s) required for the propagation of feature annotation.</text>
</comment>
<evidence type="ECO:0000313" key="5">
    <source>
        <dbReference type="EMBL" id="CAI3953764.1"/>
    </source>
</evidence>
<proteinExistence type="inferred from homology"/>
<keyword evidence="8" id="KW-1185">Reference proteome</keyword>
<dbReference type="EMBL" id="CAMXCS010000007">
    <property type="protein sequence ID" value="CAI3956416.1"/>
    <property type="molecule type" value="Genomic_DNA"/>
</dbReference>
<evidence type="ECO:0000256" key="1">
    <source>
        <dbReference type="ARBA" id="ARBA00023125"/>
    </source>
</evidence>
<dbReference type="GO" id="GO:0006260">
    <property type="term" value="P:DNA replication"/>
    <property type="evidence" value="ECO:0007669"/>
    <property type="project" value="InterPro"/>
</dbReference>
<organism evidence="5 7">
    <name type="scientific">Commensalibacter communis</name>
    <dbReference type="NCBI Taxonomy" id="2972786"/>
    <lineage>
        <taxon>Bacteria</taxon>
        <taxon>Pseudomonadati</taxon>
        <taxon>Pseudomonadota</taxon>
        <taxon>Alphaproteobacteria</taxon>
        <taxon>Acetobacterales</taxon>
        <taxon>Acetobacteraceae</taxon>
    </lineage>
</organism>
<protein>
    <recommendedName>
        <fullName evidence="3 4">Single-stranded DNA-binding protein</fullName>
        <shortName evidence="3">SSB</shortName>
    </recommendedName>
</protein>
<sequence length="113" mass="12592">MSIGSMNRVTLIGYVGKDPEIRTTQAGKEVASFSLSTKERWNGQDHTEWHKVVVINLGLIQIIKSYVHKGILVAVEGQLKTRQYQDKKGNDRYTTEVIVPAFTGSLTMLGGKK</sequence>
<dbReference type="InterPro" id="IPR012340">
    <property type="entry name" value="NA-bd_OB-fold"/>
</dbReference>
<evidence type="ECO:0000313" key="7">
    <source>
        <dbReference type="Proteomes" id="UP001154255"/>
    </source>
</evidence>
<evidence type="ECO:0000313" key="6">
    <source>
        <dbReference type="EMBL" id="CAI3956416.1"/>
    </source>
</evidence>
<dbReference type="Pfam" id="PF00436">
    <property type="entry name" value="SSB"/>
    <property type="match status" value="1"/>
</dbReference>
<accession>A0A9W4TNV4</accession>
<dbReference type="Proteomes" id="UP001154255">
    <property type="component" value="Unassembled WGS sequence"/>
</dbReference>
<dbReference type="CDD" id="cd04496">
    <property type="entry name" value="SSB_OBF"/>
    <property type="match status" value="1"/>
</dbReference>
<comment type="subunit">
    <text evidence="3">Homotetramer.</text>
</comment>
<reference evidence="5" key="1">
    <citation type="submission" date="2022-10" db="EMBL/GenBank/DDBJ databases">
        <authorList>
            <person name="Botero Cardona J."/>
        </authorList>
    </citation>
    <scope>NUCLEOTIDE SEQUENCE</scope>
    <source>
        <strain evidence="5">LMG 31819</strain>
        <strain evidence="6">R-53529</strain>
    </source>
</reference>
<evidence type="ECO:0000256" key="2">
    <source>
        <dbReference type="ARBA" id="ARBA00023172"/>
    </source>
</evidence>
<dbReference type="HAMAP" id="MF_00984">
    <property type="entry name" value="SSB"/>
    <property type="match status" value="1"/>
</dbReference>
<dbReference type="GO" id="GO:0009295">
    <property type="term" value="C:nucleoid"/>
    <property type="evidence" value="ECO:0007669"/>
    <property type="project" value="TreeGrafter"/>
</dbReference>
<dbReference type="InterPro" id="IPR011344">
    <property type="entry name" value="ssDNA-bd"/>
</dbReference>
<dbReference type="GO" id="GO:0003697">
    <property type="term" value="F:single-stranded DNA binding"/>
    <property type="evidence" value="ECO:0007669"/>
    <property type="project" value="UniProtKB-UniRule"/>
</dbReference>
<dbReference type="PANTHER" id="PTHR10302">
    <property type="entry name" value="SINGLE-STRANDED DNA-BINDING PROTEIN"/>
    <property type="match status" value="1"/>
</dbReference>
<keyword evidence="1 3" id="KW-0238">DNA-binding</keyword>
<dbReference type="GO" id="GO:0006310">
    <property type="term" value="P:DNA recombination"/>
    <property type="evidence" value="ECO:0007669"/>
    <property type="project" value="UniProtKB-KW"/>
</dbReference>
<evidence type="ECO:0000256" key="4">
    <source>
        <dbReference type="PIRNR" id="PIRNR002070"/>
    </source>
</evidence>
<dbReference type="PANTHER" id="PTHR10302:SF0">
    <property type="entry name" value="SINGLE-STRANDED DNA-BINDING PROTEIN, MITOCHONDRIAL"/>
    <property type="match status" value="1"/>
</dbReference>
<dbReference type="NCBIfam" id="TIGR00621">
    <property type="entry name" value="ssb"/>
    <property type="match status" value="1"/>
</dbReference>
<dbReference type="EMBL" id="CAMXCM010000007">
    <property type="protein sequence ID" value="CAI3953764.1"/>
    <property type="molecule type" value="Genomic_DNA"/>
</dbReference>
<dbReference type="PIRSF" id="PIRSF002070">
    <property type="entry name" value="SSB"/>
    <property type="match status" value="1"/>
</dbReference>
<comment type="caution">
    <text evidence="5">The sequence shown here is derived from an EMBL/GenBank/DDBJ whole genome shotgun (WGS) entry which is preliminary data.</text>
</comment>
<dbReference type="PROSITE" id="PS50935">
    <property type="entry name" value="SSB"/>
    <property type="match status" value="1"/>
</dbReference>